<name>A0A6N4SSM0_CYTH3</name>
<feature type="transmembrane region" description="Helical" evidence="1">
    <location>
        <begin position="265"/>
        <end position="284"/>
    </location>
</feature>
<dbReference type="InterPro" id="IPR002656">
    <property type="entry name" value="Acyl_transf_3_dom"/>
</dbReference>
<dbReference type="PANTHER" id="PTHR23028:SF53">
    <property type="entry name" value="ACYL_TRANSF_3 DOMAIN-CONTAINING PROTEIN"/>
    <property type="match status" value="1"/>
</dbReference>
<keyword evidence="4" id="KW-1185">Reference proteome</keyword>
<sequence>MILNIILMKNNRTYFQTFDALRFFAFVKVFLFHIPIWGFPVFDFIKEGGGAAVSFFFSLSGFLITYIILEEKKRTGTLDLKAFYVRRILRIWPLYYVMLVFAFITPFILSLISITASGDGYTPNWLMSAFFLENYKMIATDGFPNVSPLGVMWSLCVEEHFYLIWGLVLYVVSIRNIHWLVVGSIIFANIARGVFYMQGWSFLDVCTNIDYFAYGAVPAILLILYKERMELFTETLASGVKISIIIISALIVLTLPNLALPFKLLIEPTILGFAHLLIIAAVVFEKKLFTIPQKNILSRLGIYSYGFYLTHTIVINLFVKIFDKKHIPLESPLVVLVFVGVCLGGTIAAGMCSYYVIEKPFLTLKKRFS</sequence>
<feature type="transmembrane region" description="Helical" evidence="1">
    <location>
        <begin position="305"/>
        <end position="322"/>
    </location>
</feature>
<evidence type="ECO:0000259" key="2">
    <source>
        <dbReference type="Pfam" id="PF01757"/>
    </source>
</evidence>
<organism evidence="3 4">
    <name type="scientific">Cytophaga hutchinsonii (strain ATCC 33406 / DSM 1761 / CIP 103989 / NBRC 15051 / NCIMB 9469 / D465)</name>
    <dbReference type="NCBI Taxonomy" id="269798"/>
    <lineage>
        <taxon>Bacteria</taxon>
        <taxon>Pseudomonadati</taxon>
        <taxon>Bacteroidota</taxon>
        <taxon>Cytophagia</taxon>
        <taxon>Cytophagales</taxon>
        <taxon>Cytophagaceae</taxon>
        <taxon>Cytophaga</taxon>
    </lineage>
</organism>
<evidence type="ECO:0000313" key="3">
    <source>
        <dbReference type="EMBL" id="ABG59449.1"/>
    </source>
</evidence>
<keyword evidence="1" id="KW-0472">Membrane</keyword>
<gene>
    <name evidence="3" type="ordered locus">CHU_2186</name>
</gene>
<keyword evidence="3" id="KW-0012">Acyltransferase</keyword>
<dbReference type="Proteomes" id="UP000001822">
    <property type="component" value="Chromosome"/>
</dbReference>
<protein>
    <submittedName>
        <fullName evidence="3">Acyltransferase</fullName>
    </submittedName>
</protein>
<proteinExistence type="predicted"/>
<feature type="transmembrane region" description="Helical" evidence="1">
    <location>
        <begin position="237"/>
        <end position="259"/>
    </location>
</feature>
<dbReference type="PANTHER" id="PTHR23028">
    <property type="entry name" value="ACETYLTRANSFERASE"/>
    <property type="match status" value="1"/>
</dbReference>
<dbReference type="GO" id="GO:0016747">
    <property type="term" value="F:acyltransferase activity, transferring groups other than amino-acyl groups"/>
    <property type="evidence" value="ECO:0007669"/>
    <property type="project" value="InterPro"/>
</dbReference>
<dbReference type="GO" id="GO:0016020">
    <property type="term" value="C:membrane"/>
    <property type="evidence" value="ECO:0007669"/>
    <property type="project" value="TreeGrafter"/>
</dbReference>
<feature type="domain" description="Acyltransferase 3" evidence="2">
    <location>
        <begin position="18"/>
        <end position="348"/>
    </location>
</feature>
<reference evidence="3 4" key="1">
    <citation type="journal article" date="2007" name="Appl. Environ. Microbiol.">
        <title>Genome sequence of the cellulolytic gliding bacterium Cytophaga hutchinsonii.</title>
        <authorList>
            <person name="Xie G."/>
            <person name="Bruce D.C."/>
            <person name="Challacombe J.F."/>
            <person name="Chertkov O."/>
            <person name="Detter J.C."/>
            <person name="Gilna P."/>
            <person name="Han C.S."/>
            <person name="Lucas S."/>
            <person name="Misra M."/>
            <person name="Myers G.L."/>
            <person name="Richardson P."/>
            <person name="Tapia R."/>
            <person name="Thayer N."/>
            <person name="Thompson L.S."/>
            <person name="Brettin T.S."/>
            <person name="Henrissat B."/>
            <person name="Wilson D.B."/>
            <person name="McBride M.J."/>
        </authorList>
    </citation>
    <scope>NUCLEOTIDE SEQUENCE [LARGE SCALE GENOMIC DNA]</scope>
    <source>
        <strain evidence="4">ATCC 33406 / DSM 1761 / CIP 103989 / NBRC 15051 / NCIMB 9469 / D465</strain>
    </source>
</reference>
<feature type="transmembrane region" description="Helical" evidence="1">
    <location>
        <begin position="94"/>
        <end position="116"/>
    </location>
</feature>
<keyword evidence="1" id="KW-0812">Transmembrane</keyword>
<keyword evidence="3" id="KW-0808">Transferase</keyword>
<evidence type="ECO:0000256" key="1">
    <source>
        <dbReference type="SAM" id="Phobius"/>
    </source>
</evidence>
<feature type="transmembrane region" description="Helical" evidence="1">
    <location>
        <begin position="179"/>
        <end position="197"/>
    </location>
</feature>
<keyword evidence="1" id="KW-1133">Transmembrane helix</keyword>
<dbReference type="AlphaFoldDB" id="A0A6N4SSM0"/>
<dbReference type="KEGG" id="chu:CHU_2186"/>
<dbReference type="Pfam" id="PF01757">
    <property type="entry name" value="Acyl_transf_3"/>
    <property type="match status" value="1"/>
</dbReference>
<accession>A0A6N4SSM0</accession>
<feature type="transmembrane region" description="Helical" evidence="1">
    <location>
        <begin position="20"/>
        <end position="39"/>
    </location>
</feature>
<feature type="transmembrane region" description="Helical" evidence="1">
    <location>
        <begin position="151"/>
        <end position="172"/>
    </location>
</feature>
<feature type="transmembrane region" description="Helical" evidence="1">
    <location>
        <begin position="51"/>
        <end position="69"/>
    </location>
</feature>
<dbReference type="EMBL" id="CP000383">
    <property type="protein sequence ID" value="ABG59449.1"/>
    <property type="molecule type" value="Genomic_DNA"/>
</dbReference>
<feature type="transmembrane region" description="Helical" evidence="1">
    <location>
        <begin position="334"/>
        <end position="357"/>
    </location>
</feature>
<dbReference type="GO" id="GO:0000271">
    <property type="term" value="P:polysaccharide biosynthetic process"/>
    <property type="evidence" value="ECO:0007669"/>
    <property type="project" value="TreeGrafter"/>
</dbReference>
<feature type="transmembrane region" description="Helical" evidence="1">
    <location>
        <begin position="209"/>
        <end position="225"/>
    </location>
</feature>
<evidence type="ECO:0000313" key="4">
    <source>
        <dbReference type="Proteomes" id="UP000001822"/>
    </source>
</evidence>
<dbReference type="InterPro" id="IPR050879">
    <property type="entry name" value="Acyltransferase_3"/>
</dbReference>